<dbReference type="InterPro" id="IPR037176">
    <property type="entry name" value="Osmotin/thaumatin-like_sf"/>
</dbReference>
<accession>A0A378K043</accession>
<evidence type="ECO:0000313" key="5">
    <source>
        <dbReference type="Proteomes" id="UP000254040"/>
    </source>
</evidence>
<dbReference type="PROSITE" id="PS51367">
    <property type="entry name" value="THAUMATIN_2"/>
    <property type="match status" value="1"/>
</dbReference>
<dbReference type="RefSeq" id="WP_051190700.1">
    <property type="nucleotide sequence ID" value="NZ_CAAAJG010000020.1"/>
</dbReference>
<keyword evidence="4" id="KW-1185">Reference proteome</keyword>
<evidence type="ECO:0000313" key="2">
    <source>
        <dbReference type="EMBL" id="KTD31060.1"/>
    </source>
</evidence>
<dbReference type="Pfam" id="PF00314">
    <property type="entry name" value="Thaumatin"/>
    <property type="match status" value="2"/>
</dbReference>
<keyword evidence="1" id="KW-0732">Signal</keyword>
<dbReference type="SUPFAM" id="SSF49870">
    <property type="entry name" value="Osmotin, thaumatin-like protein"/>
    <property type="match status" value="1"/>
</dbReference>
<protein>
    <submittedName>
        <fullName evidence="3">Thaumatin domain-containing protein</fullName>
    </submittedName>
</protein>
<dbReference type="Gene3D" id="2.60.110.10">
    <property type="entry name" value="Thaumatin"/>
    <property type="match status" value="2"/>
</dbReference>
<dbReference type="EMBL" id="UGOG01000001">
    <property type="protein sequence ID" value="STX63640.1"/>
    <property type="molecule type" value="Genomic_DNA"/>
</dbReference>
<dbReference type="InterPro" id="IPR001938">
    <property type="entry name" value="Thaumatin"/>
</dbReference>
<dbReference type="Proteomes" id="UP000054985">
    <property type="component" value="Unassembled WGS sequence"/>
</dbReference>
<name>A0A378K043_9GAMM</name>
<proteinExistence type="predicted"/>
<reference evidence="2 4" key="1">
    <citation type="submission" date="2015-11" db="EMBL/GenBank/DDBJ databases">
        <title>Genomic analysis of 38 Legionella species identifies large and diverse effector repertoires.</title>
        <authorList>
            <person name="Burstein D."/>
            <person name="Amaro F."/>
            <person name="Zusman T."/>
            <person name="Lifshitz Z."/>
            <person name="Cohen O."/>
            <person name="Gilbert J.A."/>
            <person name="Pupko T."/>
            <person name="Shuman H.A."/>
            <person name="Segal G."/>
        </authorList>
    </citation>
    <scope>NUCLEOTIDE SEQUENCE [LARGE SCALE GENOMIC DNA]</scope>
    <source>
        <strain evidence="2 4">ATCC 43877</strain>
    </source>
</reference>
<dbReference type="STRING" id="39962.Lmor_3167"/>
<gene>
    <name evidence="2" type="ORF">Lmor_3167</name>
    <name evidence="3" type="ORF">NCTC12239_02588</name>
</gene>
<evidence type="ECO:0000313" key="4">
    <source>
        <dbReference type="Proteomes" id="UP000054985"/>
    </source>
</evidence>
<evidence type="ECO:0000256" key="1">
    <source>
        <dbReference type="SAM" id="SignalP"/>
    </source>
</evidence>
<dbReference type="Proteomes" id="UP000254040">
    <property type="component" value="Unassembled WGS sequence"/>
</dbReference>
<evidence type="ECO:0000313" key="3">
    <source>
        <dbReference type="EMBL" id="STX63640.1"/>
    </source>
</evidence>
<dbReference type="Gene3D" id="2.60.40.10">
    <property type="entry name" value="Immunoglobulins"/>
    <property type="match status" value="2"/>
</dbReference>
<dbReference type="SMART" id="SM00205">
    <property type="entry name" value="THN"/>
    <property type="match status" value="1"/>
</dbReference>
<dbReference type="PANTHER" id="PTHR31048">
    <property type="entry name" value="OS03G0233200 PROTEIN"/>
    <property type="match status" value="1"/>
</dbReference>
<dbReference type="OrthoDB" id="7061668at2"/>
<reference evidence="3 5" key="2">
    <citation type="submission" date="2018-06" db="EMBL/GenBank/DDBJ databases">
        <authorList>
            <consortium name="Pathogen Informatics"/>
            <person name="Doyle S."/>
        </authorList>
    </citation>
    <scope>NUCLEOTIDE SEQUENCE [LARGE SCALE GENOMIC DNA]</scope>
    <source>
        <strain evidence="3 5">NCTC12239</strain>
    </source>
</reference>
<organism evidence="3 5">
    <name type="scientific">Legionella moravica</name>
    <dbReference type="NCBI Taxonomy" id="39962"/>
    <lineage>
        <taxon>Bacteria</taxon>
        <taxon>Pseudomonadati</taxon>
        <taxon>Pseudomonadota</taxon>
        <taxon>Gammaproteobacteria</taxon>
        <taxon>Legionellales</taxon>
        <taxon>Legionellaceae</taxon>
        <taxon>Legionella</taxon>
    </lineage>
</organism>
<feature type="chain" id="PRO_5016714086" evidence="1">
    <location>
        <begin position="22"/>
        <end position="755"/>
    </location>
</feature>
<feature type="signal peptide" evidence="1">
    <location>
        <begin position="1"/>
        <end position="21"/>
    </location>
</feature>
<dbReference type="EMBL" id="LNYN01000042">
    <property type="protein sequence ID" value="KTD31060.1"/>
    <property type="molecule type" value="Genomic_DNA"/>
</dbReference>
<dbReference type="InterPro" id="IPR013783">
    <property type="entry name" value="Ig-like_fold"/>
</dbReference>
<dbReference type="AlphaFoldDB" id="A0A378K043"/>
<sequence length="755" mass="79196">MDCVKASQAFLLSLLLTNAYAAIDPVSWSVSPAGFPPSTIIGNSYSVTYTFTNNLPRPVPFDVSSAFDGGSFSVTHGCKTTLAGKNQPNSSCVLHLQFQPSSPGLNTAKLAMLYHNNVVPLPTLSSTSSETVGAIKGYVSTPLPGVTYTGVTYPVQFTYVNHGTVPVTATAVVPSGFNPNPANGCTGPIPVGGLCTVTGTFTPASLGQTALGVTYYYNDGSISRSVPLVTQTVVKNGAGCHQINGAAVLPLPDKTYIYADNVVKYEFTNFCPSTETLGTVALVSDGTATLTKGTDTCSGATLTQNTSCSVYVSVVPTVTAADLTVSASVSYQGGTLSASAHTSEEVQALTQTDTKHTVLFVNQCDFPVWYEFSNGSGTSADPTPANARTFADYQINQQVPGNSPFTKTLMVDQYLNGAIYVRTGCDATTGVCQTANCPVIPGTATCQVGVQPVPPQTKFELNMGTAGTDGVYDVSLINGFNVPGQVRSLAPVNSGPPPVNNAPFPFNCGQSTGALIQPTNTSLGACPWTFSPPTTAPDTPANYIWVTGGSAGVNCTQNSDCALSPLGKYCGMTSADPIDGKIYRRCGGFLGYWTLNDYIGVTSPTQWDPAYDLYALYGMGTVLQPQGTQSDQYGNFGGSAATVAALYGCQTTTTNALNTGYALQPNNNDKVCGCYNWNQSGSQAYTPQITDCTGFNTQWNSTVFPRILWLKQACPTAYSFPFDDKSTQYQCNVSGQKTSYQITFCPGGKNGIPAS</sequence>